<dbReference type="Proteomes" id="UP000076744">
    <property type="component" value="Unassembled WGS sequence"/>
</dbReference>
<keyword evidence="2" id="KW-0472">Membrane</keyword>
<feature type="transmembrane region" description="Helical" evidence="2">
    <location>
        <begin position="250"/>
        <end position="273"/>
    </location>
</feature>
<dbReference type="OrthoDB" id="4364105at2759"/>
<dbReference type="RefSeq" id="XP_018708297.1">
    <property type="nucleotide sequence ID" value="XM_018843847.1"/>
</dbReference>
<feature type="region of interest" description="Disordered" evidence="1">
    <location>
        <begin position="372"/>
        <end position="431"/>
    </location>
</feature>
<keyword evidence="4" id="KW-1185">Reference proteome</keyword>
<evidence type="ECO:0000256" key="2">
    <source>
        <dbReference type="SAM" id="Phobius"/>
    </source>
</evidence>
<feature type="compositionally biased region" description="Basic and acidic residues" evidence="1">
    <location>
        <begin position="415"/>
        <end position="425"/>
    </location>
</feature>
<protein>
    <submittedName>
        <fullName evidence="3">Uncharacterized protein</fullName>
    </submittedName>
</protein>
<name>A0A162N026_CORFA</name>
<evidence type="ECO:0000313" key="3">
    <source>
        <dbReference type="EMBL" id="OAA73339.1"/>
    </source>
</evidence>
<reference evidence="3 4" key="1">
    <citation type="journal article" date="2016" name="Genome Biol. Evol.">
        <title>Divergent and convergent evolution of fungal pathogenicity.</title>
        <authorList>
            <person name="Shang Y."/>
            <person name="Xiao G."/>
            <person name="Zheng P."/>
            <person name="Cen K."/>
            <person name="Zhan S."/>
            <person name="Wang C."/>
        </authorList>
    </citation>
    <scope>NUCLEOTIDE SEQUENCE [LARGE SCALE GENOMIC DNA]</scope>
    <source>
        <strain evidence="3 4">ARSEF 2679</strain>
    </source>
</reference>
<keyword evidence="2" id="KW-0812">Transmembrane</keyword>
<accession>A0A162N026</accession>
<dbReference type="AlphaFoldDB" id="A0A162N026"/>
<feature type="compositionally biased region" description="Polar residues" evidence="1">
    <location>
        <begin position="297"/>
        <end position="325"/>
    </location>
</feature>
<organism evidence="3 4">
    <name type="scientific">Cordyceps fumosorosea (strain ARSEF 2679)</name>
    <name type="common">Isaria fumosorosea</name>
    <dbReference type="NCBI Taxonomy" id="1081104"/>
    <lineage>
        <taxon>Eukaryota</taxon>
        <taxon>Fungi</taxon>
        <taxon>Dikarya</taxon>
        <taxon>Ascomycota</taxon>
        <taxon>Pezizomycotina</taxon>
        <taxon>Sordariomycetes</taxon>
        <taxon>Hypocreomycetidae</taxon>
        <taxon>Hypocreales</taxon>
        <taxon>Cordycipitaceae</taxon>
        <taxon>Cordyceps</taxon>
    </lineage>
</organism>
<dbReference type="GeneID" id="30016532"/>
<feature type="region of interest" description="Disordered" evidence="1">
    <location>
        <begin position="287"/>
        <end position="359"/>
    </location>
</feature>
<keyword evidence="2" id="KW-1133">Transmembrane helix</keyword>
<comment type="caution">
    <text evidence="3">The sequence shown here is derived from an EMBL/GenBank/DDBJ whole genome shotgun (WGS) entry which is preliminary data.</text>
</comment>
<feature type="compositionally biased region" description="Polar residues" evidence="1">
    <location>
        <begin position="334"/>
        <end position="346"/>
    </location>
</feature>
<proteinExistence type="predicted"/>
<gene>
    <name evidence="3" type="ORF">ISF_00240</name>
</gene>
<dbReference type="EMBL" id="AZHB01000001">
    <property type="protein sequence ID" value="OAA73339.1"/>
    <property type="molecule type" value="Genomic_DNA"/>
</dbReference>
<evidence type="ECO:0000256" key="1">
    <source>
        <dbReference type="SAM" id="MobiDB-lite"/>
    </source>
</evidence>
<evidence type="ECO:0000313" key="4">
    <source>
        <dbReference type="Proteomes" id="UP000076744"/>
    </source>
</evidence>
<sequence>MPTPTETVTVSGVHGDVTTIFNGGQTPEPSFAMTTPFSMPRDCLDFDGAAMEVFRNDQNGQDTTHLTQNLDEITRPECWPFGDYQETYSPAVCPSGWTYYSVVGGDYTETVTEITSHPGASSAHTSTYYTNQLSAYCCPSGFSMSVTTWSLPSGADHICSRSITSGEMTMIVTNKTDGSVTVFDGSATLMIPTPITIFWHTTDASTLTPQPPNIEGWSFAPSWVPGQPVTTFDVLQYDDSPGTNRLATGVFAAVIAVPIIMFLAILGCCICCFRMRRRREKLEIAKEHEESQALAVETSSTQERTPNHSTDGGTDTAVEPSQGNNAAAPVAPITASSSAETRQPSAEIQRAPPEEPPRETIVVHSLSGFSKPPYPGLPSHGFDGIEEPPPYAEAAPSYPIQDRPPAPLPTSPIQEHTESTTRRESTTVPAV</sequence>